<dbReference type="Pfam" id="PF00884">
    <property type="entry name" value="Sulfatase"/>
    <property type="match status" value="1"/>
</dbReference>
<dbReference type="InterPro" id="IPR017850">
    <property type="entry name" value="Alkaline_phosphatase_core_sf"/>
</dbReference>
<dbReference type="OMA" id="QFKLMPQ"/>
<evidence type="ECO:0000313" key="10">
    <source>
        <dbReference type="Proteomes" id="UP000014760"/>
    </source>
</evidence>
<dbReference type="CDD" id="cd16029">
    <property type="entry name" value="4-S"/>
    <property type="match status" value="1"/>
</dbReference>
<dbReference type="PROSITE" id="PS00523">
    <property type="entry name" value="SULFATASE_1"/>
    <property type="match status" value="1"/>
</dbReference>
<evidence type="ECO:0000256" key="4">
    <source>
        <dbReference type="ARBA" id="ARBA00022801"/>
    </source>
</evidence>
<dbReference type="AlphaFoldDB" id="R7V6V9"/>
<dbReference type="PANTHER" id="PTHR10342:SF273">
    <property type="entry name" value="RE14504P"/>
    <property type="match status" value="1"/>
</dbReference>
<dbReference type="SUPFAM" id="SSF53649">
    <property type="entry name" value="Alkaline phosphatase-like"/>
    <property type="match status" value="1"/>
</dbReference>
<evidence type="ECO:0000256" key="6">
    <source>
        <dbReference type="ARBA" id="ARBA00023180"/>
    </source>
</evidence>
<keyword evidence="10" id="KW-1185">Reference proteome</keyword>
<evidence type="ECO:0000256" key="3">
    <source>
        <dbReference type="ARBA" id="ARBA00022723"/>
    </source>
</evidence>
<comment type="cofactor">
    <cofactor evidence="1">
        <name>Ca(2+)</name>
        <dbReference type="ChEBI" id="CHEBI:29108"/>
    </cofactor>
</comment>
<dbReference type="GO" id="GO:0046872">
    <property type="term" value="F:metal ion binding"/>
    <property type="evidence" value="ECO:0007669"/>
    <property type="project" value="UniProtKB-KW"/>
</dbReference>
<reference evidence="8 10" key="2">
    <citation type="journal article" date="2013" name="Nature">
        <title>Insights into bilaterian evolution from three spiralian genomes.</title>
        <authorList>
            <person name="Simakov O."/>
            <person name="Marletaz F."/>
            <person name="Cho S.J."/>
            <person name="Edsinger-Gonzales E."/>
            <person name="Havlak P."/>
            <person name="Hellsten U."/>
            <person name="Kuo D.H."/>
            <person name="Larsson T."/>
            <person name="Lv J."/>
            <person name="Arendt D."/>
            <person name="Savage R."/>
            <person name="Osoegawa K."/>
            <person name="de Jong P."/>
            <person name="Grimwood J."/>
            <person name="Chapman J.A."/>
            <person name="Shapiro H."/>
            <person name="Aerts A."/>
            <person name="Otillar R.P."/>
            <person name="Terry A.Y."/>
            <person name="Boore J.L."/>
            <person name="Grigoriev I.V."/>
            <person name="Lindberg D.R."/>
            <person name="Seaver E.C."/>
            <person name="Weisblat D.A."/>
            <person name="Putnam N.H."/>
            <person name="Rokhsar D.S."/>
        </authorList>
    </citation>
    <scope>NUCLEOTIDE SEQUENCE</scope>
    <source>
        <strain evidence="8 10">I ESC-2004</strain>
    </source>
</reference>
<dbReference type="GO" id="GO:0008484">
    <property type="term" value="F:sulfuric ester hydrolase activity"/>
    <property type="evidence" value="ECO:0007669"/>
    <property type="project" value="InterPro"/>
</dbReference>
<keyword evidence="5" id="KW-0106">Calcium</keyword>
<dbReference type="InterPro" id="IPR047115">
    <property type="entry name" value="ARSB"/>
</dbReference>
<protein>
    <recommendedName>
        <fullName evidence="7">Sulfatase N-terminal domain-containing protein</fullName>
    </recommendedName>
</protein>
<gene>
    <name evidence="8" type="ORF">CAPTEDRAFT_23094</name>
</gene>
<dbReference type="PROSITE" id="PS00149">
    <property type="entry name" value="SULFATASE_2"/>
    <property type="match status" value="1"/>
</dbReference>
<name>R7V6V9_CAPTE</name>
<accession>R7V6V9</accession>
<dbReference type="FunCoup" id="R7V6V9">
    <property type="interactions" value="68"/>
</dbReference>
<dbReference type="EnsemblMetazoa" id="CapteT23094">
    <property type="protein sequence ID" value="CapteP23094"/>
    <property type="gene ID" value="CapteG23094"/>
</dbReference>
<dbReference type="Proteomes" id="UP000014760">
    <property type="component" value="Unassembled WGS sequence"/>
</dbReference>
<dbReference type="EMBL" id="KB296703">
    <property type="protein sequence ID" value="ELU11510.1"/>
    <property type="molecule type" value="Genomic_DNA"/>
</dbReference>
<dbReference type="STRING" id="283909.R7V6V9"/>
<feature type="non-terminal residue" evidence="8">
    <location>
        <position position="1"/>
    </location>
</feature>
<dbReference type="InterPro" id="IPR000917">
    <property type="entry name" value="Sulfatase_N"/>
</dbReference>
<comment type="similarity">
    <text evidence="2">Belongs to the sulfatase family.</text>
</comment>
<dbReference type="HOGENOM" id="CLU_006332_10_1_1"/>
<dbReference type="Gene3D" id="3.30.1120.10">
    <property type="match status" value="1"/>
</dbReference>
<evidence type="ECO:0000259" key="7">
    <source>
        <dbReference type="Pfam" id="PF00884"/>
    </source>
</evidence>
<dbReference type="InterPro" id="IPR024607">
    <property type="entry name" value="Sulfatase_CS"/>
</dbReference>
<keyword evidence="3" id="KW-0479">Metal-binding</keyword>
<reference evidence="10" key="1">
    <citation type="submission" date="2012-12" db="EMBL/GenBank/DDBJ databases">
        <authorList>
            <person name="Hellsten U."/>
            <person name="Grimwood J."/>
            <person name="Chapman J.A."/>
            <person name="Shapiro H."/>
            <person name="Aerts A."/>
            <person name="Otillar R.P."/>
            <person name="Terry A.Y."/>
            <person name="Boore J.L."/>
            <person name="Simakov O."/>
            <person name="Marletaz F."/>
            <person name="Cho S.-J."/>
            <person name="Edsinger-Gonzales E."/>
            <person name="Havlak P."/>
            <person name="Kuo D.-H."/>
            <person name="Larsson T."/>
            <person name="Lv J."/>
            <person name="Arendt D."/>
            <person name="Savage R."/>
            <person name="Osoegawa K."/>
            <person name="de Jong P."/>
            <person name="Lindberg D.R."/>
            <person name="Seaver E.C."/>
            <person name="Weisblat D.A."/>
            <person name="Putnam N.H."/>
            <person name="Grigoriev I.V."/>
            <person name="Rokhsar D.S."/>
        </authorList>
    </citation>
    <scope>NUCLEOTIDE SEQUENCE</scope>
    <source>
        <strain evidence="10">I ESC-2004</strain>
    </source>
</reference>
<evidence type="ECO:0000256" key="5">
    <source>
        <dbReference type="ARBA" id="ARBA00022837"/>
    </source>
</evidence>
<dbReference type="EMBL" id="AMQN01000900">
    <property type="status" value="NOT_ANNOTATED_CDS"/>
    <property type="molecule type" value="Genomic_DNA"/>
</dbReference>
<dbReference type="PANTHER" id="PTHR10342">
    <property type="entry name" value="ARYLSULFATASE"/>
    <property type="match status" value="1"/>
</dbReference>
<sequence length="549" mass="61171">PHIIFILADDFGWDDVGFHGSRKIPTPNLDALASDGIILSNHYSQPLCTPSRGSLLTGKHPIQIGLQRGVIYSAQPFGLGLKEKLLPEYLKTLGYKSHMVGKWHLGFFADEYTPMRRGFDSHYGFYGASEDYMTHIGGMGGLDFWLNGQPDRSGQGHYSTTLFTTKAEQLLAEHNQTEPMFLYFSHQAVHTSHPKEDGHRLFAPSQYTDKFPFIADVECQHMAGMISALDESVGNLTKSLHTNGMLENTIIIFSSDNGAPHENTDVCSSNYPLRGAKTSVWEGGTRVPAFVWSPLLKKSGYVSKQMMHISDWLPTLLEAAGYNMSALPGDLYGVSQWQALQENGPSARNSMLYNADHKKQGSWALRVGDMKLLQAEGATQLHSGWQQPFAINLQSQLPSNEPNNTNYVQEEQSQVASILEEHETLAGKRRHEATFWLASTLCKQLAEPAVIQQARQNKRRSGRTVPNCGFASTGVAPRSCVNTGRPCLYNVTADPCEYYNLAEYLPEVVERLETRLDDLLKRSIEPINKPADPAAYPKNHGGVWMPWIE</sequence>
<dbReference type="EMBL" id="AMQN01000899">
    <property type="status" value="NOT_ANNOTATED_CDS"/>
    <property type="molecule type" value="Genomic_DNA"/>
</dbReference>
<dbReference type="OrthoDB" id="103349at2759"/>
<organism evidence="8">
    <name type="scientific">Capitella teleta</name>
    <name type="common">Polychaete worm</name>
    <dbReference type="NCBI Taxonomy" id="283909"/>
    <lineage>
        <taxon>Eukaryota</taxon>
        <taxon>Metazoa</taxon>
        <taxon>Spiralia</taxon>
        <taxon>Lophotrochozoa</taxon>
        <taxon>Annelida</taxon>
        <taxon>Polychaeta</taxon>
        <taxon>Sedentaria</taxon>
        <taxon>Scolecida</taxon>
        <taxon>Capitellidae</taxon>
        <taxon>Capitella</taxon>
    </lineage>
</organism>
<dbReference type="EMBL" id="AMQN01000898">
    <property type="status" value="NOT_ANNOTATED_CDS"/>
    <property type="molecule type" value="Genomic_DNA"/>
</dbReference>
<evidence type="ECO:0000256" key="1">
    <source>
        <dbReference type="ARBA" id="ARBA00001913"/>
    </source>
</evidence>
<proteinExistence type="inferred from homology"/>
<feature type="domain" description="Sulfatase N-terminal" evidence="7">
    <location>
        <begin position="1"/>
        <end position="322"/>
    </location>
</feature>
<keyword evidence="4" id="KW-0378">Hydrolase</keyword>
<dbReference type="Gene3D" id="3.40.720.10">
    <property type="entry name" value="Alkaline Phosphatase, subunit A"/>
    <property type="match status" value="1"/>
</dbReference>
<evidence type="ECO:0000313" key="8">
    <source>
        <dbReference type="EMBL" id="ELU11510.1"/>
    </source>
</evidence>
<feature type="non-terminal residue" evidence="8">
    <location>
        <position position="549"/>
    </location>
</feature>
<evidence type="ECO:0000313" key="9">
    <source>
        <dbReference type="EnsemblMetazoa" id="CapteP23094"/>
    </source>
</evidence>
<keyword evidence="6" id="KW-0325">Glycoprotein</keyword>
<evidence type="ECO:0000256" key="2">
    <source>
        <dbReference type="ARBA" id="ARBA00008779"/>
    </source>
</evidence>
<reference evidence="9" key="3">
    <citation type="submission" date="2015-06" db="UniProtKB">
        <authorList>
            <consortium name="EnsemblMetazoa"/>
        </authorList>
    </citation>
    <scope>IDENTIFICATION</scope>
</reference>